<proteinExistence type="predicted"/>
<accession>A0A977KBY5</accession>
<dbReference type="InterPro" id="IPR035954">
    <property type="entry name" value="MTH677-like_sf"/>
</dbReference>
<dbReference type="Gene3D" id="3.30.300.100">
    <property type="entry name" value="MTH677-like"/>
    <property type="match status" value="1"/>
</dbReference>
<name>A0A977KBY5_9CREN</name>
<organism evidence="1 2">
    <name type="scientific">Ignicoccus pacificus DSM 13166</name>
    <dbReference type="NCBI Taxonomy" id="940294"/>
    <lineage>
        <taxon>Archaea</taxon>
        <taxon>Thermoproteota</taxon>
        <taxon>Thermoprotei</taxon>
        <taxon>Desulfurococcales</taxon>
        <taxon>Desulfurococcaceae</taxon>
        <taxon>Ignicoccus</taxon>
    </lineage>
</organism>
<evidence type="ECO:0000313" key="2">
    <source>
        <dbReference type="Proteomes" id="UP001063698"/>
    </source>
</evidence>
<evidence type="ECO:0008006" key="3">
    <source>
        <dbReference type="Google" id="ProtNLM"/>
    </source>
</evidence>
<sequence length="98" mass="10905">MVVEEDKLERIAEALLKASDKIEEVVEKELGRRVEDLDLTIVLSERGEGKEVTLELGISGLRGKKEYEEVVEEALREGEKELDRAFQKGSGSDEGSEG</sequence>
<reference evidence="1" key="1">
    <citation type="submission" date="2013-11" db="EMBL/GenBank/DDBJ databases">
        <title>Comparative genomics of Ignicoccus.</title>
        <authorList>
            <person name="Podar M."/>
        </authorList>
    </citation>
    <scope>NUCLEOTIDE SEQUENCE</scope>
    <source>
        <strain evidence="1">DSM 13166</strain>
    </source>
</reference>
<gene>
    <name evidence="1" type="ORF">IPA_08730</name>
</gene>
<evidence type="ECO:0000313" key="1">
    <source>
        <dbReference type="EMBL" id="UXD22834.1"/>
    </source>
</evidence>
<dbReference type="AlphaFoldDB" id="A0A977KBY5"/>
<dbReference type="EMBL" id="CP006868">
    <property type="protein sequence ID" value="UXD22834.1"/>
    <property type="molecule type" value="Genomic_DNA"/>
</dbReference>
<dbReference type="Proteomes" id="UP001063698">
    <property type="component" value="Chromosome"/>
</dbReference>
<dbReference type="KEGG" id="ipc:IPA_08730"/>
<keyword evidence="2" id="KW-1185">Reference proteome</keyword>
<protein>
    <recommendedName>
        <fullName evidence="3">DUF3194 domain-containing protein</fullName>
    </recommendedName>
</protein>